<evidence type="ECO:0000313" key="6">
    <source>
        <dbReference type="Proteomes" id="UP000218505"/>
    </source>
</evidence>
<keyword evidence="6" id="KW-1185">Reference proteome</keyword>
<dbReference type="GO" id="GO:0043565">
    <property type="term" value="F:sequence-specific DNA binding"/>
    <property type="evidence" value="ECO:0007669"/>
    <property type="project" value="InterPro"/>
</dbReference>
<dbReference type="AlphaFoldDB" id="A0A290ZH41"/>
<organism evidence="5 6">
    <name type="scientific">Actinosynnema pretiosum</name>
    <dbReference type="NCBI Taxonomy" id="42197"/>
    <lineage>
        <taxon>Bacteria</taxon>
        <taxon>Bacillati</taxon>
        <taxon>Actinomycetota</taxon>
        <taxon>Actinomycetes</taxon>
        <taxon>Pseudonocardiales</taxon>
        <taxon>Pseudonocardiaceae</taxon>
        <taxon>Actinosynnema</taxon>
    </lineage>
</organism>
<evidence type="ECO:0000256" key="3">
    <source>
        <dbReference type="ARBA" id="ARBA00023163"/>
    </source>
</evidence>
<dbReference type="InterPro" id="IPR018062">
    <property type="entry name" value="HTH_AraC-typ_CS"/>
</dbReference>
<dbReference type="Proteomes" id="UP000218505">
    <property type="component" value="Chromosome"/>
</dbReference>
<dbReference type="InterPro" id="IPR020449">
    <property type="entry name" value="Tscrpt_reg_AraC-type_HTH"/>
</dbReference>
<dbReference type="Pfam" id="PF12833">
    <property type="entry name" value="HTH_18"/>
    <property type="match status" value="1"/>
</dbReference>
<dbReference type="KEGG" id="apre:CNX65_22260"/>
<dbReference type="Gene3D" id="1.10.10.60">
    <property type="entry name" value="Homeodomain-like"/>
    <property type="match status" value="1"/>
</dbReference>
<proteinExistence type="predicted"/>
<keyword evidence="3" id="KW-0804">Transcription</keyword>
<dbReference type="EMBL" id="CP023445">
    <property type="protein sequence ID" value="ATE58315.1"/>
    <property type="molecule type" value="Genomic_DNA"/>
</dbReference>
<dbReference type="PROSITE" id="PS01124">
    <property type="entry name" value="HTH_ARAC_FAMILY_2"/>
    <property type="match status" value="1"/>
</dbReference>
<dbReference type="GO" id="GO:0003700">
    <property type="term" value="F:DNA-binding transcription factor activity"/>
    <property type="evidence" value="ECO:0007669"/>
    <property type="project" value="InterPro"/>
</dbReference>
<sequence length="253" mass="27392">MTAPDRREARSVVRSFPAAPTRDLRLEHHYLLCASTGTLRLEARGRAWLLPPARAALIEAGEPIRVSVPVPVTTASVLLHPGFAPPPPAPLAVFDLTPLARHLLAECAALPASADPLDAYARPLFAALAAVTWRLAEHPAPVSVPVGRWAELREALRLTGERLGEDPRFTDLAAEVGLAPRSLARRFAEETGTTWRAVLRRMRLLRAIEALAGDEPITTIAHAVGYSSLSAFNAAFLDLTGRTPGEYRASFRL</sequence>
<evidence type="ECO:0000256" key="1">
    <source>
        <dbReference type="ARBA" id="ARBA00023015"/>
    </source>
</evidence>
<dbReference type="PRINTS" id="PR00032">
    <property type="entry name" value="HTHARAC"/>
</dbReference>
<evidence type="ECO:0000259" key="4">
    <source>
        <dbReference type="PROSITE" id="PS01124"/>
    </source>
</evidence>
<keyword evidence="1" id="KW-0805">Transcription regulation</keyword>
<reference evidence="5" key="1">
    <citation type="submission" date="2017-09" db="EMBL/GenBank/DDBJ databases">
        <title>Complete Genome Sequence of ansamitocin-producing Bacterium Actinosynnema pretiosum X47.</title>
        <authorList>
            <person name="Cao G."/>
            <person name="Zong G."/>
            <person name="Zhong C."/>
            <person name="Fu J."/>
        </authorList>
    </citation>
    <scope>NUCLEOTIDE SEQUENCE [LARGE SCALE GENOMIC DNA]</scope>
    <source>
        <strain evidence="5">X47</strain>
    </source>
</reference>
<dbReference type="SUPFAM" id="SSF46689">
    <property type="entry name" value="Homeodomain-like"/>
    <property type="match status" value="1"/>
</dbReference>
<keyword evidence="2" id="KW-0238">DNA-binding</keyword>
<evidence type="ECO:0000256" key="2">
    <source>
        <dbReference type="ARBA" id="ARBA00023125"/>
    </source>
</evidence>
<dbReference type="InterPro" id="IPR018060">
    <property type="entry name" value="HTH_AraC"/>
</dbReference>
<name>A0A290ZH41_9PSEU</name>
<dbReference type="SMART" id="SM00342">
    <property type="entry name" value="HTH_ARAC"/>
    <property type="match status" value="1"/>
</dbReference>
<dbReference type="PANTHER" id="PTHR11019:SF159">
    <property type="entry name" value="TRANSCRIPTIONAL REGULATOR-RELATED"/>
    <property type="match status" value="1"/>
</dbReference>
<gene>
    <name evidence="5" type="ORF">CNX65_22260</name>
</gene>
<evidence type="ECO:0000313" key="5">
    <source>
        <dbReference type="EMBL" id="ATE58315.1"/>
    </source>
</evidence>
<dbReference type="PROSITE" id="PS00041">
    <property type="entry name" value="HTH_ARAC_FAMILY_1"/>
    <property type="match status" value="1"/>
</dbReference>
<protein>
    <submittedName>
        <fullName evidence="5">AraC family transcriptional regulator</fullName>
    </submittedName>
</protein>
<dbReference type="PANTHER" id="PTHR11019">
    <property type="entry name" value="HTH-TYPE TRANSCRIPTIONAL REGULATOR NIMR"/>
    <property type="match status" value="1"/>
</dbReference>
<dbReference type="InterPro" id="IPR009057">
    <property type="entry name" value="Homeodomain-like_sf"/>
</dbReference>
<feature type="domain" description="HTH araC/xylS-type" evidence="4">
    <location>
        <begin position="153"/>
        <end position="250"/>
    </location>
</feature>
<accession>A0A290ZH41</accession>